<name>A0ABY9KXU0_9BACI</name>
<evidence type="ECO:0000256" key="5">
    <source>
        <dbReference type="ARBA" id="ARBA00023136"/>
    </source>
</evidence>
<keyword evidence="3 6" id="KW-0812">Transmembrane</keyword>
<feature type="transmembrane region" description="Helical" evidence="6">
    <location>
        <begin position="33"/>
        <end position="50"/>
    </location>
</feature>
<keyword evidence="8" id="KW-1185">Reference proteome</keyword>
<feature type="transmembrane region" description="Helical" evidence="6">
    <location>
        <begin position="275"/>
        <end position="295"/>
    </location>
</feature>
<gene>
    <name evidence="7" type="primary">ytvI</name>
    <name evidence="7" type="ORF">QR721_05485</name>
</gene>
<evidence type="ECO:0000256" key="4">
    <source>
        <dbReference type="ARBA" id="ARBA00022989"/>
    </source>
</evidence>
<dbReference type="NCBIfam" id="TIGR02872">
    <property type="entry name" value="spore_ytvI"/>
    <property type="match status" value="1"/>
</dbReference>
<organism evidence="7 8">
    <name type="scientific">Aciduricibacillus chroicocephali</name>
    <dbReference type="NCBI Taxonomy" id="3054939"/>
    <lineage>
        <taxon>Bacteria</taxon>
        <taxon>Bacillati</taxon>
        <taxon>Bacillota</taxon>
        <taxon>Bacilli</taxon>
        <taxon>Bacillales</taxon>
        <taxon>Bacillaceae</taxon>
        <taxon>Aciduricibacillus</taxon>
    </lineage>
</organism>
<protein>
    <submittedName>
        <fullName evidence="7">Sporulation integral membrane protein YtvI</fullName>
    </submittedName>
</protein>
<feature type="transmembrane region" description="Helical" evidence="6">
    <location>
        <begin position="62"/>
        <end position="82"/>
    </location>
</feature>
<evidence type="ECO:0000256" key="2">
    <source>
        <dbReference type="ARBA" id="ARBA00009773"/>
    </source>
</evidence>
<feature type="transmembrane region" description="Helical" evidence="6">
    <location>
        <begin position="9"/>
        <end position="27"/>
    </location>
</feature>
<dbReference type="EMBL" id="CP129113">
    <property type="protein sequence ID" value="WLV25659.1"/>
    <property type="molecule type" value="Genomic_DNA"/>
</dbReference>
<dbReference type="PANTHER" id="PTHR21716:SF68">
    <property type="entry name" value="TRANSPORT PROTEIN YTVI-RELATED"/>
    <property type="match status" value="1"/>
</dbReference>
<proteinExistence type="inferred from homology"/>
<dbReference type="Proteomes" id="UP001180087">
    <property type="component" value="Chromosome"/>
</dbReference>
<evidence type="ECO:0000256" key="3">
    <source>
        <dbReference type="ARBA" id="ARBA00022692"/>
    </source>
</evidence>
<feature type="transmembrane region" description="Helical" evidence="6">
    <location>
        <begin position="315"/>
        <end position="337"/>
    </location>
</feature>
<reference evidence="7" key="1">
    <citation type="submission" date="2023-06" db="EMBL/GenBank/DDBJ databases">
        <title>A Treasure from Seagulls: Isolation and Description of Aciduricobacillus qingdaonensis gen. nov., sp. nov., a Rare Obligately Uric Acid-utilizing Member in the Family Bacillaceae.</title>
        <authorList>
            <person name="Liu W."/>
            <person name="Wang B."/>
        </authorList>
    </citation>
    <scope>NUCLEOTIDE SEQUENCE</scope>
    <source>
        <strain evidence="7">44XB</strain>
    </source>
</reference>
<dbReference type="InterPro" id="IPR002549">
    <property type="entry name" value="AI-2E-like"/>
</dbReference>
<keyword evidence="4 6" id="KW-1133">Transmembrane helix</keyword>
<dbReference type="InterPro" id="IPR014227">
    <property type="entry name" value="YtvI-like"/>
</dbReference>
<comment type="similarity">
    <text evidence="2">Belongs to the autoinducer-2 exporter (AI-2E) (TC 2.A.86) family.</text>
</comment>
<comment type="subcellular location">
    <subcellularLocation>
        <location evidence="1">Membrane</location>
        <topology evidence="1">Multi-pass membrane protein</topology>
    </subcellularLocation>
</comment>
<evidence type="ECO:0000256" key="1">
    <source>
        <dbReference type="ARBA" id="ARBA00004141"/>
    </source>
</evidence>
<evidence type="ECO:0000313" key="7">
    <source>
        <dbReference type="EMBL" id="WLV25659.1"/>
    </source>
</evidence>
<dbReference type="Pfam" id="PF01594">
    <property type="entry name" value="AI-2E_transport"/>
    <property type="match status" value="1"/>
</dbReference>
<evidence type="ECO:0000256" key="6">
    <source>
        <dbReference type="SAM" id="Phobius"/>
    </source>
</evidence>
<keyword evidence="5 6" id="KW-0472">Membrane</keyword>
<feature type="transmembrane region" description="Helical" evidence="6">
    <location>
        <begin position="241"/>
        <end position="268"/>
    </location>
</feature>
<sequence>MLRKISKRQWTLIFMFAIAIIALYFILPVSIPLIAGLITALALNPLVKLLQRRARLSRQHAVLIVFLLFLFLVGTAGTYIIITTLTQIVHLIDDMPKYINDLNVIYGKLEEELQQYAQNLPPEFVRQVTSGLQDNLTTIGNAAKDKLTLDNIAQLFVKVPQYLISILVYLIALFLFMLELPIIKARIYAMLTEETAAKVTFMNKRLGSVVLGFIKAQVLVSFFILGASLIGLFLIVPEVAFIMSLIIWIIDIIPIIGSIIILGPWFIFTFLSGDTVLGTKLAILAVILLAIRRILEPKFMGQHIGLSPLATLVSMFIGLKLLGIFGFILGPLLVIAFKSAKEAGIIKWNVKV</sequence>
<dbReference type="PANTHER" id="PTHR21716">
    <property type="entry name" value="TRANSMEMBRANE PROTEIN"/>
    <property type="match status" value="1"/>
</dbReference>
<feature type="transmembrane region" description="Helical" evidence="6">
    <location>
        <begin position="162"/>
        <end position="183"/>
    </location>
</feature>
<accession>A0ABY9KXU0</accession>
<feature type="transmembrane region" description="Helical" evidence="6">
    <location>
        <begin position="209"/>
        <end position="235"/>
    </location>
</feature>
<evidence type="ECO:0000313" key="8">
    <source>
        <dbReference type="Proteomes" id="UP001180087"/>
    </source>
</evidence>